<dbReference type="InterPro" id="IPR008928">
    <property type="entry name" value="6-hairpin_glycosidase_sf"/>
</dbReference>
<dbReference type="GO" id="GO:0030246">
    <property type="term" value="F:carbohydrate binding"/>
    <property type="evidence" value="ECO:0007669"/>
    <property type="project" value="InterPro"/>
</dbReference>
<comment type="similarity">
    <text evidence="1">Belongs to the glycosyl hydrolase 65 family.</text>
</comment>
<dbReference type="GO" id="GO:0005975">
    <property type="term" value="P:carbohydrate metabolic process"/>
    <property type="evidence" value="ECO:0007669"/>
    <property type="project" value="InterPro"/>
</dbReference>
<evidence type="ECO:0000259" key="8">
    <source>
        <dbReference type="Pfam" id="PF03636"/>
    </source>
</evidence>
<protein>
    <submittedName>
        <fullName evidence="9">Alpha,alpha-trehalose phosphorylase</fullName>
    </submittedName>
</protein>
<evidence type="ECO:0000256" key="1">
    <source>
        <dbReference type="ARBA" id="ARBA00006768"/>
    </source>
</evidence>
<dbReference type="InterPro" id="IPR005196">
    <property type="entry name" value="Glyco_hydro_65_N"/>
</dbReference>
<feature type="binding site" evidence="4">
    <location>
        <begin position="601"/>
        <end position="602"/>
    </location>
    <ligand>
        <name>substrate</name>
    </ligand>
</feature>
<feature type="region of interest" description="Disordered" evidence="5">
    <location>
        <begin position="742"/>
        <end position="768"/>
    </location>
</feature>
<gene>
    <name evidence="9" type="ORF">SAMN05443575_0798</name>
</gene>
<dbReference type="RefSeq" id="WP_234971337.1">
    <property type="nucleotide sequence ID" value="NZ_FQVU01000001.1"/>
</dbReference>
<dbReference type="SUPFAM" id="SSF48208">
    <property type="entry name" value="Six-hairpin glycosidases"/>
    <property type="match status" value="1"/>
</dbReference>
<feature type="domain" description="Glycoside hydrolase family 65 central catalytic" evidence="6">
    <location>
        <begin position="335"/>
        <end position="688"/>
    </location>
</feature>
<evidence type="ECO:0000313" key="9">
    <source>
        <dbReference type="EMBL" id="SHF74670.1"/>
    </source>
</evidence>
<reference evidence="9 10" key="1">
    <citation type="submission" date="2016-11" db="EMBL/GenBank/DDBJ databases">
        <authorList>
            <person name="Jaros S."/>
            <person name="Januszkiewicz K."/>
            <person name="Wedrychowicz H."/>
        </authorList>
    </citation>
    <scope>NUCLEOTIDE SEQUENCE [LARGE SCALE GENOMIC DNA]</scope>
    <source>
        <strain evidence="9 10">DSM 45627</strain>
    </source>
</reference>
<feature type="region of interest" description="Disordered" evidence="5">
    <location>
        <begin position="783"/>
        <end position="813"/>
    </location>
</feature>
<feature type="active site" description="Proton donor" evidence="3">
    <location>
        <position position="496"/>
    </location>
</feature>
<organism evidence="9 10">
    <name type="scientific">Jatrophihabitans endophyticus</name>
    <dbReference type="NCBI Taxonomy" id="1206085"/>
    <lineage>
        <taxon>Bacteria</taxon>
        <taxon>Bacillati</taxon>
        <taxon>Actinomycetota</taxon>
        <taxon>Actinomycetes</taxon>
        <taxon>Jatrophihabitantales</taxon>
        <taxon>Jatrophihabitantaceae</taxon>
        <taxon>Jatrophihabitans</taxon>
    </lineage>
</organism>
<keyword evidence="10" id="KW-1185">Reference proteome</keyword>
<dbReference type="GO" id="GO:0016757">
    <property type="term" value="F:glycosyltransferase activity"/>
    <property type="evidence" value="ECO:0007669"/>
    <property type="project" value="UniProtKB-ARBA"/>
</dbReference>
<dbReference type="Gene3D" id="2.60.420.10">
    <property type="entry name" value="Maltose phosphorylase, domain 3"/>
    <property type="match status" value="1"/>
</dbReference>
<feature type="compositionally biased region" description="Polar residues" evidence="5">
    <location>
        <begin position="783"/>
        <end position="792"/>
    </location>
</feature>
<dbReference type="Pfam" id="PF03632">
    <property type="entry name" value="Glyco_hydro_65m"/>
    <property type="match status" value="1"/>
</dbReference>
<sequence>MTHDITDRSPRDGRFPVDPWLIREVGLDQSFLPQSESLFALSNGHVGLRGNLDEGDPSGLPGTYLNSFYETRPLPYAEAGYGYPESGQTVLNVTNGKLIRLLVDDEPLDLRYGTIESHERTLDMKRGVLERELVWCSPSGTHVRLHTSRLVSLRRRSLVAIRYRVTAVDKRVRVVMQSELVANEHVPAQSKDPRVAAVVEHALKAVEKGGKHARALLVHRTEGSRLQMAALMDHVVHSPDGNITELAVEDDWARYTFSTALEPDDELDVTKFVSYGWSSQRSVPALRDQVTAAMVSALHAGWDGVKREQEDEFAKFWDGADVRIDGDDELQQAVRFGIFHSFQAGARAEQRAIPAKGLTGPGYDGHAFWDTEMFVLPLLTATDPDAAADALRWRAATLQQARERAGTLHLSGATFPWRTIRGHECSAYWPAGTAAFHVNADVAAAVLRYLRWTGDENFEREVALPVLVETARLWRSLGYHGEDGCFHIDGVTGPDEYSAVSHDNVYTNLLAAQNLTGAADVVARWHDQAQELGVTEDETAEWRRAADTVAIPYSERHGVHEQSRGFTALDVWDFAASDRDHAYPLLLNDSYFDLYRKQVVKQADLALALHWAGDRFTAEEKARDFAYYEPLTVRDSSLSACTQAVVAAEVGHLELATAYLAEAALMDLHDLNKNGGDGLHIASLAGGWLAVVAGFGGMRDHGDRLTFRPQLPPGWHGLDFTVRYRGHHLRVAIGPDSVTYRVEGDPDDGGSVPVTHLSGDAADGGAGEDLDVAVGSSVERSWTAVTPLTETPGQPAGRVPARAQSRSANRSAD</sequence>
<name>A0A1M5E678_9ACTN</name>
<dbReference type="Gene3D" id="2.70.98.40">
    <property type="entry name" value="Glycoside hydrolase, family 65, N-terminal domain"/>
    <property type="match status" value="1"/>
</dbReference>
<evidence type="ECO:0000313" key="10">
    <source>
        <dbReference type="Proteomes" id="UP000186132"/>
    </source>
</evidence>
<dbReference type="Proteomes" id="UP000186132">
    <property type="component" value="Unassembled WGS sequence"/>
</dbReference>
<dbReference type="InterPro" id="IPR017045">
    <property type="entry name" value="Malt_Pase/Glycosyl_Hdrlase"/>
</dbReference>
<dbReference type="PANTHER" id="PTHR11051">
    <property type="entry name" value="GLYCOSYL HYDROLASE-RELATED"/>
    <property type="match status" value="1"/>
</dbReference>
<keyword evidence="2" id="KW-0326">Glycosidase</keyword>
<dbReference type="EMBL" id="FQVU01000001">
    <property type="protein sequence ID" value="SHF74670.1"/>
    <property type="molecule type" value="Genomic_DNA"/>
</dbReference>
<dbReference type="Pfam" id="PF03636">
    <property type="entry name" value="Glyco_hydro_65N"/>
    <property type="match status" value="1"/>
</dbReference>
<dbReference type="PANTHER" id="PTHR11051:SF13">
    <property type="entry name" value="GLYCOSYL TRANSFERASE"/>
    <property type="match status" value="1"/>
</dbReference>
<proteinExistence type="inferred from homology"/>
<evidence type="ECO:0000256" key="2">
    <source>
        <dbReference type="ARBA" id="ARBA00023295"/>
    </source>
</evidence>
<feature type="domain" description="Glycoside hydrolase family 65 N-terminal" evidence="8">
    <location>
        <begin position="24"/>
        <end position="278"/>
    </location>
</feature>
<dbReference type="InterPro" id="IPR005195">
    <property type="entry name" value="Glyco_hydro_65_M"/>
</dbReference>
<feature type="compositionally biased region" description="Low complexity" evidence="5">
    <location>
        <begin position="801"/>
        <end position="813"/>
    </location>
</feature>
<accession>A0A1M5E678</accession>
<evidence type="ECO:0000259" key="6">
    <source>
        <dbReference type="Pfam" id="PF03632"/>
    </source>
</evidence>
<dbReference type="AlphaFoldDB" id="A0A1M5E678"/>
<keyword evidence="2" id="KW-0378">Hydrolase</keyword>
<dbReference type="InterPro" id="IPR011013">
    <property type="entry name" value="Gal_mutarotase_sf_dom"/>
</dbReference>
<evidence type="ECO:0000256" key="3">
    <source>
        <dbReference type="PIRSR" id="PIRSR036289-50"/>
    </source>
</evidence>
<dbReference type="Gene3D" id="1.50.10.10">
    <property type="match status" value="1"/>
</dbReference>
<evidence type="ECO:0000256" key="4">
    <source>
        <dbReference type="PIRSR" id="PIRSR036289-51"/>
    </source>
</evidence>
<dbReference type="STRING" id="1206085.SAMN05443575_0798"/>
<evidence type="ECO:0000256" key="5">
    <source>
        <dbReference type="SAM" id="MobiDB-lite"/>
    </source>
</evidence>
<dbReference type="GO" id="GO:0004553">
    <property type="term" value="F:hydrolase activity, hydrolyzing O-glycosyl compounds"/>
    <property type="evidence" value="ECO:0007669"/>
    <property type="project" value="TreeGrafter"/>
</dbReference>
<dbReference type="InterPro" id="IPR012341">
    <property type="entry name" value="6hp_glycosidase-like_sf"/>
</dbReference>
<dbReference type="InterPro" id="IPR005194">
    <property type="entry name" value="Glyco_hydro_65_C"/>
</dbReference>
<dbReference type="Pfam" id="PF03633">
    <property type="entry name" value="Glyco_hydro_65C"/>
    <property type="match status" value="1"/>
</dbReference>
<dbReference type="PIRSF" id="PIRSF036289">
    <property type="entry name" value="Glycosyl_hydrolase_malt_phosph"/>
    <property type="match status" value="1"/>
</dbReference>
<evidence type="ECO:0000259" key="7">
    <source>
        <dbReference type="Pfam" id="PF03633"/>
    </source>
</evidence>
<feature type="domain" description="Glycoside hydrolase family 65 C-terminal" evidence="7">
    <location>
        <begin position="698"/>
        <end position="745"/>
    </location>
</feature>
<dbReference type="SUPFAM" id="SSF74650">
    <property type="entry name" value="Galactose mutarotase-like"/>
    <property type="match status" value="1"/>
</dbReference>
<feature type="binding site" evidence="4">
    <location>
        <begin position="369"/>
        <end position="370"/>
    </location>
    <ligand>
        <name>substrate</name>
    </ligand>
</feature>
<dbReference type="InterPro" id="IPR037018">
    <property type="entry name" value="GH65_N"/>
</dbReference>